<dbReference type="AlphaFoldDB" id="A0AAV7PBD8"/>
<dbReference type="Proteomes" id="UP001066276">
    <property type="component" value="Chromosome 7"/>
</dbReference>
<gene>
    <name evidence="1" type="ORF">NDU88_001515</name>
    <name evidence="2" type="ORF">NDU88_001516</name>
</gene>
<comment type="caution">
    <text evidence="2">The sequence shown here is derived from an EMBL/GenBank/DDBJ whole genome shotgun (WGS) entry which is preliminary data.</text>
</comment>
<evidence type="ECO:0000313" key="2">
    <source>
        <dbReference type="EMBL" id="KAJ1123043.1"/>
    </source>
</evidence>
<dbReference type="EMBL" id="JANPWB010000011">
    <property type="protein sequence ID" value="KAJ1123042.1"/>
    <property type="molecule type" value="Genomic_DNA"/>
</dbReference>
<organism evidence="2 3">
    <name type="scientific">Pleurodeles waltl</name>
    <name type="common">Iberian ribbed newt</name>
    <dbReference type="NCBI Taxonomy" id="8319"/>
    <lineage>
        <taxon>Eukaryota</taxon>
        <taxon>Metazoa</taxon>
        <taxon>Chordata</taxon>
        <taxon>Craniata</taxon>
        <taxon>Vertebrata</taxon>
        <taxon>Euteleostomi</taxon>
        <taxon>Amphibia</taxon>
        <taxon>Batrachia</taxon>
        <taxon>Caudata</taxon>
        <taxon>Salamandroidea</taxon>
        <taxon>Salamandridae</taxon>
        <taxon>Pleurodelinae</taxon>
        <taxon>Pleurodeles</taxon>
    </lineage>
</organism>
<evidence type="ECO:0000313" key="3">
    <source>
        <dbReference type="Proteomes" id="UP001066276"/>
    </source>
</evidence>
<evidence type="ECO:0000313" key="1">
    <source>
        <dbReference type="EMBL" id="KAJ1123042.1"/>
    </source>
</evidence>
<reference evidence="2" key="1">
    <citation type="journal article" date="2022" name="bioRxiv">
        <title>Sequencing and chromosome-scale assembly of the giantPleurodeles waltlgenome.</title>
        <authorList>
            <person name="Brown T."/>
            <person name="Elewa A."/>
            <person name="Iarovenko S."/>
            <person name="Subramanian E."/>
            <person name="Araus A.J."/>
            <person name="Petzold A."/>
            <person name="Susuki M."/>
            <person name="Suzuki K.-i.T."/>
            <person name="Hayashi T."/>
            <person name="Toyoda A."/>
            <person name="Oliveira C."/>
            <person name="Osipova E."/>
            <person name="Leigh N.D."/>
            <person name="Simon A."/>
            <person name="Yun M.H."/>
        </authorList>
    </citation>
    <scope>NUCLEOTIDE SEQUENCE</scope>
    <source>
        <strain evidence="2">20211129_DDA</strain>
        <tissue evidence="2">Liver</tissue>
    </source>
</reference>
<keyword evidence="3" id="KW-1185">Reference proteome</keyword>
<protein>
    <submittedName>
        <fullName evidence="2">Uncharacterized protein</fullName>
    </submittedName>
</protein>
<name>A0AAV7PBD8_PLEWA</name>
<proteinExistence type="predicted"/>
<dbReference type="EMBL" id="JANPWB010000011">
    <property type="protein sequence ID" value="KAJ1123043.1"/>
    <property type="molecule type" value="Genomic_DNA"/>
</dbReference>
<sequence>MPLMKHRQTLVDNTHFIEETVGNIVDVYDVKYFCFKVKKHDNDIIINDIGYGSTVNGNSPFEYDNFDDPDIDGPIN</sequence>
<accession>A0AAV7PBD8</accession>